<accession>A0AAU9M361</accession>
<comment type="caution">
    <text evidence="1">The sequence shown here is derived from an EMBL/GenBank/DDBJ whole genome shotgun (WGS) entry which is preliminary data.</text>
</comment>
<name>A0AAU9M361_9ASTR</name>
<proteinExistence type="predicted"/>
<protein>
    <submittedName>
        <fullName evidence="1">Uncharacterized protein</fullName>
    </submittedName>
</protein>
<dbReference type="AlphaFoldDB" id="A0AAU9M361"/>
<dbReference type="EMBL" id="CAKMRJ010000224">
    <property type="protein sequence ID" value="CAH1419058.1"/>
    <property type="molecule type" value="Genomic_DNA"/>
</dbReference>
<evidence type="ECO:0000313" key="1">
    <source>
        <dbReference type="EMBL" id="CAH1419058.1"/>
    </source>
</evidence>
<keyword evidence="2" id="KW-1185">Reference proteome</keyword>
<evidence type="ECO:0000313" key="2">
    <source>
        <dbReference type="Proteomes" id="UP001157418"/>
    </source>
</evidence>
<organism evidence="1 2">
    <name type="scientific">Lactuca virosa</name>
    <dbReference type="NCBI Taxonomy" id="75947"/>
    <lineage>
        <taxon>Eukaryota</taxon>
        <taxon>Viridiplantae</taxon>
        <taxon>Streptophyta</taxon>
        <taxon>Embryophyta</taxon>
        <taxon>Tracheophyta</taxon>
        <taxon>Spermatophyta</taxon>
        <taxon>Magnoliopsida</taxon>
        <taxon>eudicotyledons</taxon>
        <taxon>Gunneridae</taxon>
        <taxon>Pentapetalae</taxon>
        <taxon>asterids</taxon>
        <taxon>campanulids</taxon>
        <taxon>Asterales</taxon>
        <taxon>Asteraceae</taxon>
        <taxon>Cichorioideae</taxon>
        <taxon>Cichorieae</taxon>
        <taxon>Lactucinae</taxon>
        <taxon>Lactuca</taxon>
    </lineage>
</organism>
<dbReference type="Proteomes" id="UP001157418">
    <property type="component" value="Unassembled WGS sequence"/>
</dbReference>
<reference evidence="1 2" key="1">
    <citation type="submission" date="2022-01" db="EMBL/GenBank/DDBJ databases">
        <authorList>
            <person name="Xiong W."/>
            <person name="Schranz E."/>
        </authorList>
    </citation>
    <scope>NUCLEOTIDE SEQUENCE [LARGE SCALE GENOMIC DNA]</scope>
</reference>
<gene>
    <name evidence="1" type="ORF">LVIROSA_LOCUS6618</name>
</gene>
<sequence>MSIHNADPYRLMLDYPYPTLCAKKLGFKCLTTRFKMDQGEDIPQQPQYFLRLQEEQMIGRVLKIFFHSFWFIKLLEFLKVPSNFSTEVLA</sequence>